<keyword evidence="13" id="KW-0963">Cytoplasm</keyword>
<dbReference type="EMBL" id="BMFY01000003">
    <property type="protein sequence ID" value="GGA07748.1"/>
    <property type="molecule type" value="Genomic_DNA"/>
</dbReference>
<evidence type="ECO:0000256" key="2">
    <source>
        <dbReference type="ARBA" id="ARBA00007370"/>
    </source>
</evidence>
<feature type="binding site" evidence="13">
    <location>
        <begin position="102"/>
        <end position="112"/>
    </location>
    <ligand>
        <name>ATP</name>
        <dbReference type="ChEBI" id="CHEBI:30616"/>
    </ligand>
</feature>
<comment type="catalytic activity">
    <reaction evidence="11 13">
        <text>L-homoserine + ATP = O-phospho-L-homoserine + ADP + H(+)</text>
        <dbReference type="Rhea" id="RHEA:13985"/>
        <dbReference type="ChEBI" id="CHEBI:15378"/>
        <dbReference type="ChEBI" id="CHEBI:30616"/>
        <dbReference type="ChEBI" id="CHEBI:57476"/>
        <dbReference type="ChEBI" id="CHEBI:57590"/>
        <dbReference type="ChEBI" id="CHEBI:456216"/>
        <dbReference type="EC" id="2.7.1.39"/>
    </reaction>
</comment>
<keyword evidence="8 13" id="KW-0547">Nucleotide-binding</keyword>
<dbReference type="PIRSF" id="PIRSF000676">
    <property type="entry name" value="Homoser_kin"/>
    <property type="match status" value="1"/>
</dbReference>
<dbReference type="InterPro" id="IPR006203">
    <property type="entry name" value="GHMP_knse_ATP-bd_CS"/>
</dbReference>
<keyword evidence="6 13" id="KW-0808">Transferase</keyword>
<feature type="domain" description="GHMP kinase C-terminal" evidence="15">
    <location>
        <begin position="231"/>
        <end position="290"/>
    </location>
</feature>
<evidence type="ECO:0000256" key="1">
    <source>
        <dbReference type="ARBA" id="ARBA00005015"/>
    </source>
</evidence>
<evidence type="ECO:0000256" key="4">
    <source>
        <dbReference type="ARBA" id="ARBA00017858"/>
    </source>
</evidence>
<dbReference type="Proteomes" id="UP000616114">
    <property type="component" value="Unassembled WGS sequence"/>
</dbReference>
<evidence type="ECO:0000256" key="8">
    <source>
        <dbReference type="ARBA" id="ARBA00022741"/>
    </source>
</evidence>
<feature type="domain" description="GHMP kinase N-terminal" evidence="14">
    <location>
        <begin position="73"/>
        <end position="159"/>
    </location>
</feature>
<dbReference type="HAMAP" id="MF_00384">
    <property type="entry name" value="Homoser_kinase"/>
    <property type="match status" value="1"/>
</dbReference>
<dbReference type="Pfam" id="PF00288">
    <property type="entry name" value="GHMP_kinases_N"/>
    <property type="match status" value="1"/>
</dbReference>
<dbReference type="GO" id="GO:0009088">
    <property type="term" value="P:threonine biosynthetic process"/>
    <property type="evidence" value="ECO:0007669"/>
    <property type="project" value="UniProtKB-UniRule"/>
</dbReference>
<keyword evidence="10 13" id="KW-0067">ATP-binding</keyword>
<dbReference type="NCBIfam" id="TIGR00191">
    <property type="entry name" value="thrB"/>
    <property type="match status" value="1"/>
</dbReference>
<dbReference type="Gene3D" id="3.30.70.890">
    <property type="entry name" value="GHMP kinase, C-terminal domain"/>
    <property type="match status" value="1"/>
</dbReference>
<dbReference type="AlphaFoldDB" id="A0A8J2XEC6"/>
<evidence type="ECO:0000256" key="7">
    <source>
        <dbReference type="ARBA" id="ARBA00022697"/>
    </source>
</evidence>
<dbReference type="PANTHER" id="PTHR20861">
    <property type="entry name" value="HOMOSERINE/4-DIPHOSPHOCYTIDYL-2-C-METHYL-D-ERYTHRITOL KINASE"/>
    <property type="match status" value="1"/>
</dbReference>
<dbReference type="Pfam" id="PF08544">
    <property type="entry name" value="GHMP_kinases_C"/>
    <property type="match status" value="1"/>
</dbReference>
<evidence type="ECO:0000259" key="14">
    <source>
        <dbReference type="Pfam" id="PF00288"/>
    </source>
</evidence>
<dbReference type="InterPro" id="IPR006204">
    <property type="entry name" value="GHMP_kinase_N_dom"/>
</dbReference>
<comment type="similarity">
    <text evidence="2 13">Belongs to the GHMP kinase family. Homoserine kinase subfamily.</text>
</comment>
<evidence type="ECO:0000256" key="13">
    <source>
        <dbReference type="HAMAP-Rule" id="MF_00384"/>
    </source>
</evidence>
<dbReference type="SUPFAM" id="SSF54211">
    <property type="entry name" value="Ribosomal protein S5 domain 2-like"/>
    <property type="match status" value="1"/>
</dbReference>
<accession>A0A8J2XEC6</accession>
<name>A0A8J2XEC6_9MICO</name>
<dbReference type="SUPFAM" id="SSF55060">
    <property type="entry name" value="GHMP Kinase, C-terminal domain"/>
    <property type="match status" value="1"/>
</dbReference>
<proteinExistence type="inferred from homology"/>
<dbReference type="PROSITE" id="PS00627">
    <property type="entry name" value="GHMP_KINASES_ATP"/>
    <property type="match status" value="1"/>
</dbReference>
<keyword evidence="17" id="KW-1185">Reference proteome</keyword>
<evidence type="ECO:0000256" key="9">
    <source>
        <dbReference type="ARBA" id="ARBA00022777"/>
    </source>
</evidence>
<dbReference type="GO" id="GO:0004413">
    <property type="term" value="F:homoserine kinase activity"/>
    <property type="evidence" value="ECO:0007669"/>
    <property type="project" value="UniProtKB-UniRule"/>
</dbReference>
<dbReference type="PANTHER" id="PTHR20861:SF1">
    <property type="entry name" value="HOMOSERINE KINASE"/>
    <property type="match status" value="1"/>
</dbReference>
<reference evidence="16" key="2">
    <citation type="submission" date="2020-09" db="EMBL/GenBank/DDBJ databases">
        <authorList>
            <person name="Sun Q."/>
            <person name="Zhou Y."/>
        </authorList>
    </citation>
    <scope>NUCLEOTIDE SEQUENCE</scope>
    <source>
        <strain evidence="16">CGMCC 1.12785</strain>
    </source>
</reference>
<evidence type="ECO:0000256" key="3">
    <source>
        <dbReference type="ARBA" id="ARBA00012078"/>
    </source>
</evidence>
<dbReference type="EC" id="2.7.1.39" evidence="3 13"/>
<organism evidence="16 17">
    <name type="scientific">Sediminivirga luteola</name>
    <dbReference type="NCBI Taxonomy" id="1774748"/>
    <lineage>
        <taxon>Bacteria</taxon>
        <taxon>Bacillati</taxon>
        <taxon>Actinomycetota</taxon>
        <taxon>Actinomycetes</taxon>
        <taxon>Micrococcales</taxon>
        <taxon>Brevibacteriaceae</taxon>
        <taxon>Sediminivirga</taxon>
    </lineage>
</organism>
<dbReference type="PRINTS" id="PR00958">
    <property type="entry name" value="HOMSERKINASE"/>
</dbReference>
<dbReference type="GO" id="GO:0005737">
    <property type="term" value="C:cytoplasm"/>
    <property type="evidence" value="ECO:0007669"/>
    <property type="project" value="UniProtKB-SubCell"/>
</dbReference>
<dbReference type="RefSeq" id="WP_188549653.1">
    <property type="nucleotide sequence ID" value="NZ_BMFY01000003.1"/>
</dbReference>
<dbReference type="InterPro" id="IPR000870">
    <property type="entry name" value="Homoserine_kinase"/>
</dbReference>
<dbReference type="InterPro" id="IPR020568">
    <property type="entry name" value="Ribosomal_Su5_D2-typ_SF"/>
</dbReference>
<sequence>MPVTAGAGLPAGTVVEVSVPATSANLGPGYDSFGLAIDIRDTLRLTVTDRQEAEFVAVSGEDAAQIPRDERHLIARAIRKALPEFGLDPALPLRLECRNLIPHSRGLGSSASAVVAGVAAAGALAKAAGTAEPCDEDFLQLACAWEGHPDNAAPAIYGGVTLSWMSGPRARTACLAAHPDLELAQLVPATRLDTAVARELLPATVPHADAAANSARAGLLVHALTREPALLLEATADLLHQEYRRPAMPETLGLVDRLRQAGIAATVSGAGPTVLVLGTGGLAAAVESILGAQEVFALHRGRLAAEGVTAEVTRML</sequence>
<evidence type="ECO:0000256" key="10">
    <source>
        <dbReference type="ARBA" id="ARBA00022840"/>
    </source>
</evidence>
<evidence type="ECO:0000313" key="17">
    <source>
        <dbReference type="Proteomes" id="UP000616114"/>
    </source>
</evidence>
<dbReference type="InterPro" id="IPR014721">
    <property type="entry name" value="Ribsml_uS5_D2-typ_fold_subgr"/>
</dbReference>
<keyword evidence="7 13" id="KW-0791">Threonine biosynthesis</keyword>
<comment type="function">
    <text evidence="12 13">Catalyzes the ATP-dependent phosphorylation of L-homoserine to L-homoserine phosphate.</text>
</comment>
<dbReference type="GO" id="GO:0005524">
    <property type="term" value="F:ATP binding"/>
    <property type="evidence" value="ECO:0007669"/>
    <property type="project" value="UniProtKB-UniRule"/>
</dbReference>
<comment type="pathway">
    <text evidence="1 13">Amino-acid biosynthesis; L-threonine biosynthesis; L-threonine from L-aspartate: step 4/5.</text>
</comment>
<dbReference type="UniPathway" id="UPA00050">
    <property type="reaction ID" value="UER00064"/>
</dbReference>
<dbReference type="InterPro" id="IPR013750">
    <property type="entry name" value="GHMP_kinase_C_dom"/>
</dbReference>
<comment type="subcellular location">
    <subcellularLocation>
        <location evidence="13">Cytoplasm</location>
    </subcellularLocation>
</comment>
<gene>
    <name evidence="13 16" type="primary">thrB</name>
    <name evidence="16" type="ORF">GCM10011333_08140</name>
</gene>
<keyword evidence="9 13" id="KW-0418">Kinase</keyword>
<evidence type="ECO:0000256" key="6">
    <source>
        <dbReference type="ARBA" id="ARBA00022679"/>
    </source>
</evidence>
<comment type="caution">
    <text evidence="16">The sequence shown here is derived from an EMBL/GenBank/DDBJ whole genome shotgun (WGS) entry which is preliminary data.</text>
</comment>
<evidence type="ECO:0000256" key="5">
    <source>
        <dbReference type="ARBA" id="ARBA00022605"/>
    </source>
</evidence>
<dbReference type="InterPro" id="IPR036554">
    <property type="entry name" value="GHMP_kinase_C_sf"/>
</dbReference>
<dbReference type="Gene3D" id="3.30.230.10">
    <property type="match status" value="1"/>
</dbReference>
<evidence type="ECO:0000256" key="12">
    <source>
        <dbReference type="ARBA" id="ARBA00049954"/>
    </source>
</evidence>
<evidence type="ECO:0000313" key="16">
    <source>
        <dbReference type="EMBL" id="GGA07748.1"/>
    </source>
</evidence>
<evidence type="ECO:0000256" key="11">
    <source>
        <dbReference type="ARBA" id="ARBA00049375"/>
    </source>
</evidence>
<keyword evidence="5 13" id="KW-0028">Amino-acid biosynthesis</keyword>
<evidence type="ECO:0000259" key="15">
    <source>
        <dbReference type="Pfam" id="PF08544"/>
    </source>
</evidence>
<reference evidence="16" key="1">
    <citation type="journal article" date="2014" name="Int. J. Syst. Evol. Microbiol.">
        <title>Complete genome sequence of Corynebacterium casei LMG S-19264T (=DSM 44701T), isolated from a smear-ripened cheese.</title>
        <authorList>
            <consortium name="US DOE Joint Genome Institute (JGI-PGF)"/>
            <person name="Walter F."/>
            <person name="Albersmeier A."/>
            <person name="Kalinowski J."/>
            <person name="Ruckert C."/>
        </authorList>
    </citation>
    <scope>NUCLEOTIDE SEQUENCE</scope>
    <source>
        <strain evidence="16">CGMCC 1.12785</strain>
    </source>
</reference>
<protein>
    <recommendedName>
        <fullName evidence="4 13">Homoserine kinase</fullName>
        <shortName evidence="13">HK</shortName>
        <shortName evidence="13">HSK</shortName>
        <ecNumber evidence="3 13">2.7.1.39</ecNumber>
    </recommendedName>
</protein>